<dbReference type="RefSeq" id="YP_009293668.1">
    <property type="nucleotide sequence ID" value="NC_031144.1"/>
</dbReference>
<geneLocation type="plastid" evidence="1"/>
<proteinExistence type="predicted"/>
<organism evidence="1">
    <name type="scientific">Rhodymenia pseudopalmata</name>
    <name type="common">Red alga</name>
    <dbReference type="NCBI Taxonomy" id="31502"/>
    <lineage>
        <taxon>Eukaryota</taxon>
        <taxon>Rhodophyta</taxon>
        <taxon>Florideophyceae</taxon>
        <taxon>Rhodymeniophycidae</taxon>
        <taxon>Rhodymeniales</taxon>
        <taxon>Rhodymeniaceae</taxon>
        <taxon>Rhodymenia</taxon>
    </lineage>
</organism>
<protein>
    <submittedName>
        <fullName evidence="1">Uncharacterized protein</fullName>
    </submittedName>
</protein>
<accession>A0A1C9C7K2</accession>
<gene>
    <name evidence="1" type="primary">ycf80</name>
    <name evidence="1" type="ORF">Rhodyp_072</name>
</gene>
<evidence type="ECO:0000313" key="1">
    <source>
        <dbReference type="EMBL" id="AOM64350.1"/>
    </source>
</evidence>
<reference evidence="1" key="1">
    <citation type="journal article" date="2016" name="BMC Biol.">
        <title>Parallel evolution of highly conserved plastid genome architecture in red seaweeds and seed plants.</title>
        <authorList>
            <person name="Lee J."/>
            <person name="Cho C.H."/>
            <person name="Park S.I."/>
            <person name="Choi J.W."/>
            <person name="Song H.S."/>
            <person name="West J.A."/>
            <person name="Bhattacharya D."/>
            <person name="Yoon H.S."/>
        </authorList>
    </citation>
    <scope>NUCLEOTIDE SEQUENCE</scope>
</reference>
<dbReference type="EMBL" id="KX284709">
    <property type="protein sequence ID" value="AOM64350.1"/>
    <property type="molecule type" value="Genomic_DNA"/>
</dbReference>
<keyword evidence="1" id="KW-0934">Plastid</keyword>
<dbReference type="AlphaFoldDB" id="A0A1C9C7K2"/>
<sequence length="486" mass="57176">MILLFNYIKMLTQNILNTYCQLSKQHMINEHNYAHYNKGINFNAGHSPVNNKIYLSSTSIKNEEKKLAKYMQDFANKKLISSSLVAKLVNQYWEETIFLSPCSVMVDKYIAALQSSGISLHKSQHKKIMLEFAKALNTGRIEANIELSKGLSKKNSDYTYIKYIWRKGLNLPLPNNLLNRINPFFDTSNHGKKYFMKKFPDDQLPLFTVVNKFNQIIMAEPAREIFNNLGVIDKAYMWYHANFVIRPNIKPLYEGLFFVNPDDAFEYKNYIQAKYRNSYAENHIKVLSSRLSFYYTISDKYTSKCKLRIIPDLTELGKLLFDYKKLNSIFFHDNQSYGKTYFQGQPIYFIQPILAFNKKTKKKTMLKYDYCLTKKNKQVKYKAAFMGYKTALLAWGKFRQKYHNYKLPLNPSVMVYNLEDYINSNQDTSENILFIPSKESFDSVKSNRVYLSSSNVREIFSSKFLFLKVLTKRIIWSLTSRQSNVW</sequence>
<name>A0A1C9C7K2_RHOPU</name>
<dbReference type="GeneID" id="29069475"/>